<dbReference type="AlphaFoldDB" id="A0A3L9Y4Z9"/>
<gene>
    <name evidence="1" type="ORF">D9R08_02635</name>
</gene>
<reference evidence="1 2" key="1">
    <citation type="submission" date="2018-10" db="EMBL/GenBank/DDBJ databases">
        <authorList>
            <person name="Jung H.S."/>
            <person name="Jeon C.O."/>
        </authorList>
    </citation>
    <scope>NUCLEOTIDE SEQUENCE [LARGE SCALE GENOMIC DNA]</scope>
    <source>
        <strain evidence="1 2">MA-7-27</strain>
    </source>
</reference>
<proteinExistence type="predicted"/>
<sequence>MYIVGFVIPVPEDRLEHYKLWSRQAASLLMEYGCLEIVEAWEDHVPVGKHTDFRRAVRARPDEKIVFSWQKWPDRASVDAVEKAMSEDPRFDPPGGAPFDQKRLIMGCFAPILSTASDTA</sequence>
<dbReference type="OrthoDB" id="9792392at2"/>
<evidence type="ECO:0000313" key="1">
    <source>
        <dbReference type="EMBL" id="RMA43839.1"/>
    </source>
</evidence>
<dbReference type="Gene3D" id="3.30.70.100">
    <property type="match status" value="1"/>
</dbReference>
<dbReference type="PIRSF" id="PIRSF007028">
    <property type="entry name" value="UCP007028"/>
    <property type="match status" value="1"/>
</dbReference>
<keyword evidence="2" id="KW-1185">Reference proteome</keyword>
<name>A0A3L9Y4Z9_9RHOB</name>
<dbReference type="Proteomes" id="UP000281343">
    <property type="component" value="Unassembled WGS sequence"/>
</dbReference>
<dbReference type="InterPro" id="IPR011008">
    <property type="entry name" value="Dimeric_a/b-barrel"/>
</dbReference>
<dbReference type="InterPro" id="IPR009874">
    <property type="entry name" value="DUF1428"/>
</dbReference>
<dbReference type="Pfam" id="PF07237">
    <property type="entry name" value="DUF1428"/>
    <property type="match status" value="1"/>
</dbReference>
<comment type="caution">
    <text evidence="1">The sequence shown here is derived from an EMBL/GenBank/DDBJ whole genome shotgun (WGS) entry which is preliminary data.</text>
</comment>
<dbReference type="SUPFAM" id="SSF54909">
    <property type="entry name" value="Dimeric alpha+beta barrel"/>
    <property type="match status" value="1"/>
</dbReference>
<dbReference type="EMBL" id="RCNT01000001">
    <property type="protein sequence ID" value="RMA43839.1"/>
    <property type="molecule type" value="Genomic_DNA"/>
</dbReference>
<organism evidence="1 2">
    <name type="scientific">Rhodophyticola porphyridii</name>
    <dbReference type="NCBI Taxonomy" id="1852017"/>
    <lineage>
        <taxon>Bacteria</taxon>
        <taxon>Pseudomonadati</taxon>
        <taxon>Pseudomonadota</taxon>
        <taxon>Alphaproteobacteria</taxon>
        <taxon>Rhodobacterales</taxon>
        <taxon>Roseobacteraceae</taxon>
        <taxon>Rhodophyticola</taxon>
    </lineage>
</organism>
<dbReference type="RefSeq" id="WP_121896429.1">
    <property type="nucleotide sequence ID" value="NZ_RCNT01000001.1"/>
</dbReference>
<evidence type="ECO:0000313" key="2">
    <source>
        <dbReference type="Proteomes" id="UP000281343"/>
    </source>
</evidence>
<accession>A0A3L9Y4Z9</accession>
<protein>
    <submittedName>
        <fullName evidence="1">DUF1428 domain-containing protein</fullName>
    </submittedName>
</protein>